<name>A0A164V8M0_9CRUS</name>
<dbReference type="OrthoDB" id="6358580at2759"/>
<comment type="caution">
    <text evidence="2">The sequence shown here is derived from an EMBL/GenBank/DDBJ whole genome shotgun (WGS) entry which is preliminary data.</text>
</comment>
<sequence>MFWPIGDEMDGQSRVGCPNCHRTYKSNKFLYRHLRQGCGEIASGFREDQPCHLPIYRCADEDGQSARIVCPNCLRSYKTRRLLYRHLRQGCGEVASGYREDQPCILPVFRCQFCPYITFIRGFLSRHNLSFHNYSTIAN</sequence>
<feature type="domain" description="C2H2-type" evidence="1">
    <location>
        <begin position="69"/>
        <end position="88"/>
    </location>
</feature>
<dbReference type="Gene3D" id="3.30.160.60">
    <property type="entry name" value="Classic Zinc Finger"/>
    <property type="match status" value="1"/>
</dbReference>
<dbReference type="AlphaFoldDB" id="A0A164V8M0"/>
<dbReference type="EMBL" id="LRGB01001404">
    <property type="protein sequence ID" value="KZS12078.1"/>
    <property type="molecule type" value="Genomic_DNA"/>
</dbReference>
<proteinExistence type="predicted"/>
<evidence type="ECO:0000313" key="3">
    <source>
        <dbReference type="Proteomes" id="UP000076858"/>
    </source>
</evidence>
<evidence type="ECO:0000313" key="2">
    <source>
        <dbReference type="EMBL" id="KZS12078.1"/>
    </source>
</evidence>
<dbReference type="Pfam" id="PF00096">
    <property type="entry name" value="zf-C2H2"/>
    <property type="match status" value="1"/>
</dbReference>
<accession>A0A164V8M0</accession>
<dbReference type="Proteomes" id="UP000076858">
    <property type="component" value="Unassembled WGS sequence"/>
</dbReference>
<protein>
    <recommendedName>
        <fullName evidence="1">C2H2-type domain-containing protein</fullName>
    </recommendedName>
</protein>
<reference evidence="2 3" key="1">
    <citation type="submission" date="2016-03" db="EMBL/GenBank/DDBJ databases">
        <title>EvidentialGene: Evidence-directed Construction of Genes on Genomes.</title>
        <authorList>
            <person name="Gilbert D.G."/>
            <person name="Choi J.-H."/>
            <person name="Mockaitis K."/>
            <person name="Colbourne J."/>
            <person name="Pfrender M."/>
        </authorList>
    </citation>
    <scope>NUCLEOTIDE SEQUENCE [LARGE SCALE GENOMIC DNA]</scope>
    <source>
        <strain evidence="2 3">Xinb3</strain>
        <tissue evidence="2">Complete organism</tissue>
    </source>
</reference>
<organism evidence="2 3">
    <name type="scientific">Daphnia magna</name>
    <dbReference type="NCBI Taxonomy" id="35525"/>
    <lineage>
        <taxon>Eukaryota</taxon>
        <taxon>Metazoa</taxon>
        <taxon>Ecdysozoa</taxon>
        <taxon>Arthropoda</taxon>
        <taxon>Crustacea</taxon>
        <taxon>Branchiopoda</taxon>
        <taxon>Diplostraca</taxon>
        <taxon>Cladocera</taxon>
        <taxon>Anomopoda</taxon>
        <taxon>Daphniidae</taxon>
        <taxon>Daphnia</taxon>
    </lineage>
</organism>
<gene>
    <name evidence="2" type="ORF">APZ42_023077</name>
</gene>
<dbReference type="InterPro" id="IPR013087">
    <property type="entry name" value="Znf_C2H2_type"/>
</dbReference>
<keyword evidence="3" id="KW-1185">Reference proteome</keyword>
<evidence type="ECO:0000259" key="1">
    <source>
        <dbReference type="Pfam" id="PF00096"/>
    </source>
</evidence>